<name>A0ABW3YFQ8_9ACTN</name>
<gene>
    <name evidence="1" type="ORF">ACFQ4H_19645</name>
</gene>
<organism evidence="1 2">
    <name type="scientific">Micromonospora sonneratiae</name>
    <dbReference type="NCBI Taxonomy" id="1184706"/>
    <lineage>
        <taxon>Bacteria</taxon>
        <taxon>Bacillati</taxon>
        <taxon>Actinomycetota</taxon>
        <taxon>Actinomycetes</taxon>
        <taxon>Micromonosporales</taxon>
        <taxon>Micromonosporaceae</taxon>
        <taxon>Micromonospora</taxon>
    </lineage>
</organism>
<evidence type="ECO:0000313" key="1">
    <source>
        <dbReference type="EMBL" id="MFD1323304.1"/>
    </source>
</evidence>
<dbReference type="Gene3D" id="3.50.30.30">
    <property type="match status" value="1"/>
</dbReference>
<reference evidence="2" key="1">
    <citation type="journal article" date="2019" name="Int. J. Syst. Evol. Microbiol.">
        <title>The Global Catalogue of Microorganisms (GCM) 10K type strain sequencing project: providing services to taxonomists for standard genome sequencing and annotation.</title>
        <authorList>
            <consortium name="The Broad Institute Genomics Platform"/>
            <consortium name="The Broad Institute Genome Sequencing Center for Infectious Disease"/>
            <person name="Wu L."/>
            <person name="Ma J."/>
        </authorList>
    </citation>
    <scope>NUCLEOTIDE SEQUENCE [LARGE SCALE GENOMIC DNA]</scope>
    <source>
        <strain evidence="2">JCM 31037</strain>
    </source>
</reference>
<evidence type="ECO:0000313" key="2">
    <source>
        <dbReference type="Proteomes" id="UP001597260"/>
    </source>
</evidence>
<protein>
    <submittedName>
        <fullName evidence="1">Uncharacterized protein</fullName>
    </submittedName>
</protein>
<dbReference type="EMBL" id="JBHTMP010000030">
    <property type="protein sequence ID" value="MFD1323304.1"/>
    <property type="molecule type" value="Genomic_DNA"/>
</dbReference>
<dbReference type="Proteomes" id="UP001597260">
    <property type="component" value="Unassembled WGS sequence"/>
</dbReference>
<keyword evidence="2" id="KW-1185">Reference proteome</keyword>
<comment type="caution">
    <text evidence="1">The sequence shown here is derived from an EMBL/GenBank/DDBJ whole genome shotgun (WGS) entry which is preliminary data.</text>
</comment>
<accession>A0ABW3YFQ8</accession>
<dbReference type="RefSeq" id="WP_377572454.1">
    <property type="nucleotide sequence ID" value="NZ_JBHTMP010000030.1"/>
</dbReference>
<sequence length="507" mass="55856">MDLRVRGGQRLRPDYDLLAASKHLDGRKRDLPMVFAGAGTPQELAAAGVRDRAALIRVQVPDDLVWPWRHAYAQNAARTARDNASAAGAKLALIYVDVAGAPALLGNFVSSTDAMLTLTLSRDEGEALRTRTRTTLTLGGNSNPSYVYHLRRDHPGGVPARPERPVDPKAMVKLETKYHADRPHMFDSIWAPLGPKDPWSSQSTWRFPGPTARTEYVGEGDDLRWLRQIVQVGRTAQGTDEQFWWGSDDYFRKGQRRPAENWFGAPLRIGAIEVTTPVVRENTCGFCRDGDVLLAGQYWLDGATGHNMVAATGNSTWKLTRDGTVIPPLSSSPRRFQLPAGPGVYRLETTDTAYGLDSVRTLAPRVDTVYTFRSDTPTPGRPAGYVCPINTGSCSFQPVLQLDYDLNLDLSNQAGAGRLHHFTVTAAAHGLTPNRARVQGMTVWTSTDGGTSWHHALAVPTGNGRFEVVTNHPARSRTDGFVWLRVHAWDADGNRTEQTIQRAYALR</sequence>
<proteinExistence type="predicted"/>